<dbReference type="AlphaFoldDB" id="A0A0D0E3N1"/>
<protein>
    <submittedName>
        <fullName evidence="1">Uncharacterized protein</fullName>
    </submittedName>
</protein>
<dbReference type="Proteomes" id="UP000054538">
    <property type="component" value="Unassembled WGS sequence"/>
</dbReference>
<dbReference type="EMBL" id="KN825358">
    <property type="protein sequence ID" value="KIK91705.1"/>
    <property type="molecule type" value="Genomic_DNA"/>
</dbReference>
<reference evidence="2" key="2">
    <citation type="submission" date="2015-01" db="EMBL/GenBank/DDBJ databases">
        <title>Evolutionary Origins and Diversification of the Mycorrhizal Mutualists.</title>
        <authorList>
            <consortium name="DOE Joint Genome Institute"/>
            <consortium name="Mycorrhizal Genomics Consortium"/>
            <person name="Kohler A."/>
            <person name="Kuo A."/>
            <person name="Nagy L.G."/>
            <person name="Floudas D."/>
            <person name="Copeland A."/>
            <person name="Barry K.W."/>
            <person name="Cichocki N."/>
            <person name="Veneault-Fourrey C."/>
            <person name="LaButti K."/>
            <person name="Lindquist E.A."/>
            <person name="Lipzen A."/>
            <person name="Lundell T."/>
            <person name="Morin E."/>
            <person name="Murat C."/>
            <person name="Riley R."/>
            <person name="Ohm R."/>
            <person name="Sun H."/>
            <person name="Tunlid A."/>
            <person name="Henrissat B."/>
            <person name="Grigoriev I.V."/>
            <person name="Hibbett D.S."/>
            <person name="Martin F."/>
        </authorList>
    </citation>
    <scope>NUCLEOTIDE SEQUENCE [LARGE SCALE GENOMIC DNA]</scope>
    <source>
        <strain evidence="2">Ve08.2h10</strain>
    </source>
</reference>
<dbReference type="HOGENOM" id="CLU_2413949_0_0_1"/>
<accession>A0A0D0E3N1</accession>
<gene>
    <name evidence="1" type="ORF">PAXRUDRAFT_617036</name>
</gene>
<proteinExistence type="predicted"/>
<reference evidence="1 2" key="1">
    <citation type="submission" date="2014-04" db="EMBL/GenBank/DDBJ databases">
        <authorList>
            <consortium name="DOE Joint Genome Institute"/>
            <person name="Kuo A."/>
            <person name="Kohler A."/>
            <person name="Jargeat P."/>
            <person name="Nagy L.G."/>
            <person name="Floudas D."/>
            <person name="Copeland A."/>
            <person name="Barry K.W."/>
            <person name="Cichocki N."/>
            <person name="Veneault-Fourrey C."/>
            <person name="LaButti K."/>
            <person name="Lindquist E.A."/>
            <person name="Lipzen A."/>
            <person name="Lundell T."/>
            <person name="Morin E."/>
            <person name="Murat C."/>
            <person name="Sun H."/>
            <person name="Tunlid A."/>
            <person name="Henrissat B."/>
            <person name="Grigoriev I.V."/>
            <person name="Hibbett D.S."/>
            <person name="Martin F."/>
            <person name="Nordberg H.P."/>
            <person name="Cantor M.N."/>
            <person name="Hua S.X."/>
        </authorList>
    </citation>
    <scope>NUCLEOTIDE SEQUENCE [LARGE SCALE GENOMIC DNA]</scope>
    <source>
        <strain evidence="1 2">Ve08.2h10</strain>
    </source>
</reference>
<name>A0A0D0E3N1_9AGAM</name>
<evidence type="ECO:0000313" key="2">
    <source>
        <dbReference type="Proteomes" id="UP000054538"/>
    </source>
</evidence>
<dbReference type="InParanoid" id="A0A0D0E3N1"/>
<sequence length="92" mass="10170">MIVPWRHDSEKKMIAHAWLSCPIVSHHLNADELLGTFVVDTFTGESYRYIQFALHGVPGVALGTTINFNVSGDTTFEEAQLVTRSGPTGPER</sequence>
<evidence type="ECO:0000313" key="1">
    <source>
        <dbReference type="EMBL" id="KIK91705.1"/>
    </source>
</evidence>
<keyword evidence="2" id="KW-1185">Reference proteome</keyword>
<organism evidence="1 2">
    <name type="scientific">Paxillus rubicundulus Ve08.2h10</name>
    <dbReference type="NCBI Taxonomy" id="930991"/>
    <lineage>
        <taxon>Eukaryota</taxon>
        <taxon>Fungi</taxon>
        <taxon>Dikarya</taxon>
        <taxon>Basidiomycota</taxon>
        <taxon>Agaricomycotina</taxon>
        <taxon>Agaricomycetes</taxon>
        <taxon>Agaricomycetidae</taxon>
        <taxon>Boletales</taxon>
        <taxon>Paxilineae</taxon>
        <taxon>Paxillaceae</taxon>
        <taxon>Paxillus</taxon>
    </lineage>
</organism>